<comment type="cofactor">
    <cofactor evidence="6">
        <name>[2Fe-2S] cluster</name>
        <dbReference type="ChEBI" id="CHEBI:190135"/>
    </cofactor>
</comment>
<evidence type="ECO:0000256" key="4">
    <source>
        <dbReference type="ARBA" id="ARBA00023004"/>
    </source>
</evidence>
<dbReference type="PANTHER" id="PTHR43342:SF1">
    <property type="entry name" value="BIFURCATING [FEFE] HYDROGENASE GAMMA SUBUNIT"/>
    <property type="match status" value="1"/>
</dbReference>
<dbReference type="Gene3D" id="1.10.10.1590">
    <property type="entry name" value="NADH-quinone oxidoreductase subunit E"/>
    <property type="match status" value="1"/>
</dbReference>
<organism evidence="8 9">
    <name type="scientific">Pollutimonas bauzanensis</name>
    <dbReference type="NCBI Taxonomy" id="658167"/>
    <lineage>
        <taxon>Bacteria</taxon>
        <taxon>Pseudomonadati</taxon>
        <taxon>Pseudomonadota</taxon>
        <taxon>Betaproteobacteria</taxon>
        <taxon>Burkholderiales</taxon>
        <taxon>Alcaligenaceae</taxon>
        <taxon>Pollutimonas</taxon>
    </lineage>
</organism>
<comment type="cofactor">
    <cofactor evidence="7">
        <name>[2Fe-2S] cluster</name>
        <dbReference type="ChEBI" id="CHEBI:190135"/>
    </cofactor>
    <text evidence="7">Binds 1 [2Fe-2S] cluster.</text>
</comment>
<protein>
    <submittedName>
        <fullName evidence="8">Formate dehydrogenase gamma subunit</fullName>
    </submittedName>
</protein>
<dbReference type="Gene3D" id="3.40.30.10">
    <property type="entry name" value="Glutaredoxin"/>
    <property type="match status" value="1"/>
</dbReference>
<dbReference type="PIRSF" id="PIRSF000216">
    <property type="entry name" value="NADH_DH_24kDa"/>
    <property type="match status" value="1"/>
</dbReference>
<dbReference type="CDD" id="cd03081">
    <property type="entry name" value="TRX_Fd_NuoE_FDH_gamma"/>
    <property type="match status" value="1"/>
</dbReference>
<dbReference type="InterPro" id="IPR036249">
    <property type="entry name" value="Thioredoxin-like_sf"/>
</dbReference>
<proteinExistence type="inferred from homology"/>
<dbReference type="STRING" id="658167.SAMN04488135_12333"/>
<sequence length="168" mass="17860">MSMPPAVNDFIPPDAAVQQLARQVLQRHEGQPGSLLPILHAIQHALGCIPAAAVPVLAEGLQLSRAEIHGVISFYPHFRDTPAAPVVLEVCRAEACQSMGGEALAEYARHKLGCDFHSTAASGAVSLEPVYCLGLCAQSPTVMINGQPHARMTPAKLDQLLQAEGVWK</sequence>
<evidence type="ECO:0000256" key="5">
    <source>
        <dbReference type="ARBA" id="ARBA00023014"/>
    </source>
</evidence>
<dbReference type="InterPro" id="IPR028431">
    <property type="entry name" value="NADP_DH_HndA-like"/>
</dbReference>
<feature type="binding site" evidence="7">
    <location>
        <position position="136"/>
    </location>
    <ligand>
        <name>[2Fe-2S] cluster</name>
        <dbReference type="ChEBI" id="CHEBI:190135"/>
    </ligand>
</feature>
<accession>A0A1M6AVA3</accession>
<feature type="binding site" evidence="7">
    <location>
        <position position="91"/>
    </location>
    <ligand>
        <name>[2Fe-2S] cluster</name>
        <dbReference type="ChEBI" id="CHEBI:190135"/>
    </ligand>
</feature>
<feature type="binding site" evidence="7">
    <location>
        <position position="96"/>
    </location>
    <ligand>
        <name>[2Fe-2S] cluster</name>
        <dbReference type="ChEBI" id="CHEBI:190135"/>
    </ligand>
</feature>
<dbReference type="InterPro" id="IPR041921">
    <property type="entry name" value="NuoE_N"/>
</dbReference>
<keyword evidence="9" id="KW-1185">Reference proteome</keyword>
<keyword evidence="2 7" id="KW-0001">2Fe-2S</keyword>
<evidence type="ECO:0000313" key="9">
    <source>
        <dbReference type="Proteomes" id="UP000184226"/>
    </source>
</evidence>
<dbReference type="GO" id="GO:0016491">
    <property type="term" value="F:oxidoreductase activity"/>
    <property type="evidence" value="ECO:0007669"/>
    <property type="project" value="InterPro"/>
</dbReference>
<evidence type="ECO:0000313" key="8">
    <source>
        <dbReference type="EMBL" id="SHI40405.1"/>
    </source>
</evidence>
<keyword evidence="4 7" id="KW-0408">Iron</keyword>
<reference evidence="8 9" key="1">
    <citation type="submission" date="2016-11" db="EMBL/GenBank/DDBJ databases">
        <authorList>
            <person name="Jaros S."/>
            <person name="Januszkiewicz K."/>
            <person name="Wedrychowicz H."/>
        </authorList>
    </citation>
    <scope>NUCLEOTIDE SEQUENCE [LARGE SCALE GENOMIC DNA]</scope>
    <source>
        <strain evidence="8 9">CGMCC 1.10190</strain>
    </source>
</reference>
<dbReference type="EMBL" id="FQXE01000023">
    <property type="protein sequence ID" value="SHI40405.1"/>
    <property type="molecule type" value="Genomic_DNA"/>
</dbReference>
<dbReference type="SUPFAM" id="SSF52833">
    <property type="entry name" value="Thioredoxin-like"/>
    <property type="match status" value="1"/>
</dbReference>
<dbReference type="RefSeq" id="WP_073109799.1">
    <property type="nucleotide sequence ID" value="NZ_FQXE01000023.1"/>
</dbReference>
<keyword evidence="3 7" id="KW-0479">Metal-binding</keyword>
<comment type="similarity">
    <text evidence="1">Belongs to the complex I 24 kDa subunit family.</text>
</comment>
<dbReference type="GO" id="GO:0046872">
    <property type="term" value="F:metal ion binding"/>
    <property type="evidence" value="ECO:0007669"/>
    <property type="project" value="UniProtKB-KW"/>
</dbReference>
<dbReference type="PANTHER" id="PTHR43342">
    <property type="entry name" value="NADH-QUINONE OXIDOREDUCTASE, E SUBUNIT"/>
    <property type="match status" value="1"/>
</dbReference>
<evidence type="ECO:0000256" key="3">
    <source>
        <dbReference type="ARBA" id="ARBA00022723"/>
    </source>
</evidence>
<evidence type="ECO:0000256" key="6">
    <source>
        <dbReference type="ARBA" id="ARBA00034078"/>
    </source>
</evidence>
<evidence type="ECO:0000256" key="2">
    <source>
        <dbReference type="ARBA" id="ARBA00022714"/>
    </source>
</evidence>
<dbReference type="GO" id="GO:0051537">
    <property type="term" value="F:2 iron, 2 sulfur cluster binding"/>
    <property type="evidence" value="ECO:0007669"/>
    <property type="project" value="UniProtKB-KW"/>
</dbReference>
<dbReference type="Proteomes" id="UP000184226">
    <property type="component" value="Unassembled WGS sequence"/>
</dbReference>
<gene>
    <name evidence="8" type="ORF">SAMN04488135_12333</name>
</gene>
<evidence type="ECO:0000256" key="7">
    <source>
        <dbReference type="PIRSR" id="PIRSR000216-1"/>
    </source>
</evidence>
<name>A0A1M6AVA3_9BURK</name>
<dbReference type="NCBIfam" id="NF004638">
    <property type="entry name" value="PRK05988.1"/>
    <property type="match status" value="1"/>
</dbReference>
<dbReference type="Pfam" id="PF01257">
    <property type="entry name" value="2Fe-2S_thioredx"/>
    <property type="match status" value="1"/>
</dbReference>
<evidence type="ECO:0000256" key="1">
    <source>
        <dbReference type="ARBA" id="ARBA00010643"/>
    </source>
</evidence>
<dbReference type="InterPro" id="IPR002023">
    <property type="entry name" value="NuoE-like"/>
</dbReference>
<keyword evidence="5 7" id="KW-0411">Iron-sulfur</keyword>
<dbReference type="AlphaFoldDB" id="A0A1M6AVA3"/>
<feature type="binding site" evidence="7">
    <location>
        <position position="132"/>
    </location>
    <ligand>
        <name>[2Fe-2S] cluster</name>
        <dbReference type="ChEBI" id="CHEBI:190135"/>
    </ligand>
</feature>